<dbReference type="AlphaFoldDB" id="A0A8H7Y552"/>
<protein>
    <submittedName>
        <fullName evidence="1">Uncharacterized protein</fullName>
    </submittedName>
</protein>
<gene>
    <name evidence="1" type="ORF">JR316_002522</name>
</gene>
<dbReference type="EMBL" id="JAFIQS010000002">
    <property type="protein sequence ID" value="KAG5173017.1"/>
    <property type="molecule type" value="Genomic_DNA"/>
</dbReference>
<sequence length="140" mass="15287">MACSPLASIRQVLELGHPFVPTHRDAVEGLHLPGVRPVHAQAQPEENEELTVVLKVQDRDDASDESHAGRGEAGPVQGQILQAQNQQAPVVNPHPNPNANAAHGGDGFIKAKLRALAAAFRRLFPVMVLERWIRQVIRNQ</sequence>
<proteinExistence type="predicted"/>
<organism evidence="1">
    <name type="scientific">Psilocybe cubensis</name>
    <name type="common">Psychedelic mushroom</name>
    <name type="synonym">Stropharia cubensis</name>
    <dbReference type="NCBI Taxonomy" id="181762"/>
    <lineage>
        <taxon>Eukaryota</taxon>
        <taxon>Fungi</taxon>
        <taxon>Dikarya</taxon>
        <taxon>Basidiomycota</taxon>
        <taxon>Agaricomycotina</taxon>
        <taxon>Agaricomycetes</taxon>
        <taxon>Agaricomycetidae</taxon>
        <taxon>Agaricales</taxon>
        <taxon>Agaricineae</taxon>
        <taxon>Strophariaceae</taxon>
        <taxon>Psilocybe</taxon>
    </lineage>
</organism>
<name>A0A8H7Y552_PSICU</name>
<accession>A0A8H7Y552</accession>
<reference evidence="1" key="1">
    <citation type="submission" date="2021-02" db="EMBL/GenBank/DDBJ databases">
        <title>Psilocybe cubensis genome.</title>
        <authorList>
            <person name="Mckernan K.J."/>
            <person name="Crawford S."/>
            <person name="Trippe A."/>
            <person name="Kane L.T."/>
            <person name="Mclaughlin S."/>
        </authorList>
    </citation>
    <scope>NUCLEOTIDE SEQUENCE [LARGE SCALE GENOMIC DNA]</scope>
    <source>
        <strain evidence="1">MGC-MH-2018</strain>
    </source>
</reference>
<evidence type="ECO:0000313" key="1">
    <source>
        <dbReference type="EMBL" id="KAG5173017.1"/>
    </source>
</evidence>
<comment type="caution">
    <text evidence="1">The sequence shown here is derived from an EMBL/GenBank/DDBJ whole genome shotgun (WGS) entry which is preliminary data.</text>
</comment>